<evidence type="ECO:0000259" key="10">
    <source>
        <dbReference type="PROSITE" id="PS51462"/>
    </source>
</evidence>
<comment type="similarity">
    <text evidence="3">Belongs to the Nudix hydrolase family. NudK subfamily.</text>
</comment>
<dbReference type="PRINTS" id="PR00502">
    <property type="entry name" value="NUDIXFAMILY"/>
</dbReference>
<comment type="catalytic activity">
    <reaction evidence="1">
        <text>GDP-alpha-D-mannose + H2O = alpha-D-mannose 1-phosphate + GMP + 2 H(+)</text>
        <dbReference type="Rhea" id="RHEA:27978"/>
        <dbReference type="ChEBI" id="CHEBI:15377"/>
        <dbReference type="ChEBI" id="CHEBI:15378"/>
        <dbReference type="ChEBI" id="CHEBI:57527"/>
        <dbReference type="ChEBI" id="CHEBI:58115"/>
        <dbReference type="ChEBI" id="CHEBI:58409"/>
    </reaction>
</comment>
<dbReference type="PANTHER" id="PTHR11839:SF18">
    <property type="entry name" value="NUDIX HYDROLASE DOMAIN-CONTAINING PROTEIN"/>
    <property type="match status" value="1"/>
</dbReference>
<dbReference type="AlphaFoldDB" id="A0A6J4VA73"/>
<dbReference type="GO" id="GO:0019693">
    <property type="term" value="P:ribose phosphate metabolic process"/>
    <property type="evidence" value="ECO:0007669"/>
    <property type="project" value="TreeGrafter"/>
</dbReference>
<gene>
    <name evidence="11" type="ORF">AVDCRST_MAG59-3863</name>
</gene>
<dbReference type="PROSITE" id="PS51462">
    <property type="entry name" value="NUDIX"/>
    <property type="match status" value="1"/>
</dbReference>
<dbReference type="Pfam" id="PF00293">
    <property type="entry name" value="NUDIX"/>
    <property type="match status" value="1"/>
</dbReference>
<dbReference type="InterPro" id="IPR000086">
    <property type="entry name" value="NUDIX_hydrolase_dom"/>
</dbReference>
<dbReference type="SUPFAM" id="SSF55811">
    <property type="entry name" value="Nudix"/>
    <property type="match status" value="1"/>
</dbReference>
<feature type="region of interest" description="Disordered" evidence="9">
    <location>
        <begin position="1"/>
        <end position="38"/>
    </location>
</feature>
<evidence type="ECO:0000256" key="3">
    <source>
        <dbReference type="ARBA" id="ARBA00007275"/>
    </source>
</evidence>
<evidence type="ECO:0000256" key="6">
    <source>
        <dbReference type="ARBA" id="ARBA00032162"/>
    </source>
</evidence>
<dbReference type="PANTHER" id="PTHR11839">
    <property type="entry name" value="UDP/ADP-SUGAR PYROPHOSPHATASE"/>
    <property type="match status" value="1"/>
</dbReference>
<evidence type="ECO:0000256" key="7">
    <source>
        <dbReference type="ARBA" id="ARBA00032272"/>
    </source>
</evidence>
<keyword evidence="5 8" id="KW-0378">Hydrolase</keyword>
<evidence type="ECO:0000256" key="8">
    <source>
        <dbReference type="RuleBase" id="RU003476"/>
    </source>
</evidence>
<evidence type="ECO:0000256" key="9">
    <source>
        <dbReference type="SAM" id="MobiDB-lite"/>
    </source>
</evidence>
<dbReference type="InterPro" id="IPR020476">
    <property type="entry name" value="Nudix_hydrolase"/>
</dbReference>
<dbReference type="Gene3D" id="3.90.79.10">
    <property type="entry name" value="Nucleoside Triphosphate Pyrophosphohydrolase"/>
    <property type="match status" value="1"/>
</dbReference>
<name>A0A6J4VA73_9BACT</name>
<comment type="cofactor">
    <cofactor evidence="2">
        <name>Mg(2+)</name>
        <dbReference type="ChEBI" id="CHEBI:18420"/>
    </cofactor>
</comment>
<dbReference type="GO" id="GO:0006753">
    <property type="term" value="P:nucleoside phosphate metabolic process"/>
    <property type="evidence" value="ECO:0007669"/>
    <property type="project" value="TreeGrafter"/>
</dbReference>
<accession>A0A6J4VA73</accession>
<dbReference type="EMBL" id="CADCWF010000276">
    <property type="protein sequence ID" value="CAA9573739.1"/>
    <property type="molecule type" value="Genomic_DNA"/>
</dbReference>
<evidence type="ECO:0000256" key="4">
    <source>
        <dbReference type="ARBA" id="ARBA00016377"/>
    </source>
</evidence>
<proteinExistence type="inferred from homology"/>
<feature type="domain" description="Nudix hydrolase" evidence="10">
    <location>
        <begin position="64"/>
        <end position="200"/>
    </location>
</feature>
<evidence type="ECO:0000256" key="5">
    <source>
        <dbReference type="ARBA" id="ARBA00022801"/>
    </source>
</evidence>
<dbReference type="CDD" id="cd03424">
    <property type="entry name" value="NUDIX_ADPRase_Nudt5_UGPPase_Nudt14"/>
    <property type="match status" value="1"/>
</dbReference>
<evidence type="ECO:0000256" key="2">
    <source>
        <dbReference type="ARBA" id="ARBA00001946"/>
    </source>
</evidence>
<dbReference type="PROSITE" id="PS00893">
    <property type="entry name" value="NUDIX_BOX"/>
    <property type="match status" value="1"/>
</dbReference>
<sequence length="216" mass="22777">MAGRDGDRANPPTPILPEPDPDSGSEPPRPVTLASRRGFDGKHLHVRVDAVRLPSGRESVREVVEHPGSVAVVALTAADELILIRQFHHAIGRALLGLPAGTAEPGERPEETARRELREETGYAAAAISPLIDFFVSPGYTDERMTLVLAEGCARVGDIAGPDESLVPTLVPMVEAEALLGAGPERLAETKTLVGLLLLLRRRAGRDAKGSGTAAG</sequence>
<dbReference type="GO" id="GO:0016462">
    <property type="term" value="F:pyrophosphatase activity"/>
    <property type="evidence" value="ECO:0007669"/>
    <property type="project" value="UniProtKB-ARBA"/>
</dbReference>
<reference evidence="11" key="1">
    <citation type="submission" date="2020-02" db="EMBL/GenBank/DDBJ databases">
        <authorList>
            <person name="Meier V. D."/>
        </authorList>
    </citation>
    <scope>NUCLEOTIDE SEQUENCE</scope>
    <source>
        <strain evidence="11">AVDCRST_MAG59</strain>
    </source>
</reference>
<dbReference type="InterPro" id="IPR020084">
    <property type="entry name" value="NUDIX_hydrolase_CS"/>
</dbReference>
<protein>
    <recommendedName>
        <fullName evidence="4">GDP-mannose pyrophosphatase</fullName>
    </recommendedName>
    <alternativeName>
        <fullName evidence="6">GDP-mannose hydrolase</fullName>
    </alternativeName>
    <alternativeName>
        <fullName evidence="7">GDPMK</fullName>
    </alternativeName>
</protein>
<organism evidence="11">
    <name type="scientific">uncultured Thermomicrobiales bacterium</name>
    <dbReference type="NCBI Taxonomy" id="1645740"/>
    <lineage>
        <taxon>Bacteria</taxon>
        <taxon>Pseudomonadati</taxon>
        <taxon>Thermomicrobiota</taxon>
        <taxon>Thermomicrobia</taxon>
        <taxon>Thermomicrobiales</taxon>
        <taxon>environmental samples</taxon>
    </lineage>
</organism>
<evidence type="ECO:0000256" key="1">
    <source>
        <dbReference type="ARBA" id="ARBA00000847"/>
    </source>
</evidence>
<dbReference type="InterPro" id="IPR015797">
    <property type="entry name" value="NUDIX_hydrolase-like_dom_sf"/>
</dbReference>
<evidence type="ECO:0000313" key="11">
    <source>
        <dbReference type="EMBL" id="CAA9573739.1"/>
    </source>
</evidence>